<protein>
    <submittedName>
        <fullName evidence="3">Uncharacterized protein</fullName>
    </submittedName>
</protein>
<dbReference type="EMBL" id="KN834279">
    <property type="protein sequence ID" value="KIK11195.1"/>
    <property type="molecule type" value="Genomic_DNA"/>
</dbReference>
<feature type="transmembrane region" description="Helical" evidence="2">
    <location>
        <begin position="359"/>
        <end position="381"/>
    </location>
</feature>
<sequence>MSTSTTPCSKPVQSASPPEGLLEWDDPEFLTIGYSHFSISNLTALYNSTFAEGFSNDERQATARTLLRHNAHLDGTHFQSRVKGGLHPAYVGFNPSTNDKKARTLSNKELTEAALQDVFDAVTMQDCLDGGITVMLHCAGVKSASAQTADEVTVDLYVTPRELRETPERIGGDIAVLVQAFCQEFALPHFQRFNKHCNLEIITPPEYNVQAGLINVDGPQYLPFPLSPASSRIQCSAQDPSLFAEVHPPLKVTEPMPSTPEPSGHSTSVFLMNPTIFGPTLISIGPNTDAVLDRFKISDEVLLQLRKIISTTCSSRWEAVLRSPQWNLTYEQAINLSRALIADTQGKVETKSGFSFLGALLRVIGCVCIGLCAIYIVGLILA</sequence>
<reference evidence="3 4" key="1">
    <citation type="submission" date="2014-04" db="EMBL/GenBank/DDBJ databases">
        <authorList>
            <consortium name="DOE Joint Genome Institute"/>
            <person name="Kuo A."/>
            <person name="Kohler A."/>
            <person name="Costa M.D."/>
            <person name="Nagy L.G."/>
            <person name="Floudas D."/>
            <person name="Copeland A."/>
            <person name="Barry K.W."/>
            <person name="Cichocki N."/>
            <person name="Veneault-Fourrey C."/>
            <person name="LaButti K."/>
            <person name="Lindquist E.A."/>
            <person name="Lipzen A."/>
            <person name="Lundell T."/>
            <person name="Morin E."/>
            <person name="Murat C."/>
            <person name="Sun H."/>
            <person name="Tunlid A."/>
            <person name="Henrissat B."/>
            <person name="Grigoriev I.V."/>
            <person name="Hibbett D.S."/>
            <person name="Martin F."/>
            <person name="Nordberg H.P."/>
            <person name="Cantor M.N."/>
            <person name="Hua S.X."/>
        </authorList>
    </citation>
    <scope>NUCLEOTIDE SEQUENCE [LARGE SCALE GENOMIC DNA]</scope>
    <source>
        <strain evidence="3 4">441</strain>
    </source>
</reference>
<gene>
    <name evidence="3" type="ORF">PISMIDRAFT_19736</name>
</gene>
<keyword evidence="2" id="KW-0812">Transmembrane</keyword>
<evidence type="ECO:0000256" key="1">
    <source>
        <dbReference type="SAM" id="MobiDB-lite"/>
    </source>
</evidence>
<dbReference type="HOGENOM" id="CLU_014768_1_0_1"/>
<organism evidence="3 4">
    <name type="scientific">Pisolithus microcarpus 441</name>
    <dbReference type="NCBI Taxonomy" id="765257"/>
    <lineage>
        <taxon>Eukaryota</taxon>
        <taxon>Fungi</taxon>
        <taxon>Dikarya</taxon>
        <taxon>Basidiomycota</taxon>
        <taxon>Agaricomycotina</taxon>
        <taxon>Agaricomycetes</taxon>
        <taxon>Agaricomycetidae</taxon>
        <taxon>Boletales</taxon>
        <taxon>Sclerodermatineae</taxon>
        <taxon>Pisolithaceae</taxon>
        <taxon>Pisolithus</taxon>
    </lineage>
</organism>
<proteinExistence type="predicted"/>
<feature type="compositionally biased region" description="Polar residues" evidence="1">
    <location>
        <begin position="1"/>
        <end position="16"/>
    </location>
</feature>
<dbReference type="OrthoDB" id="2687078at2759"/>
<evidence type="ECO:0000313" key="4">
    <source>
        <dbReference type="Proteomes" id="UP000054018"/>
    </source>
</evidence>
<name>A0A0C9XFU3_9AGAM</name>
<keyword evidence="4" id="KW-1185">Reference proteome</keyword>
<evidence type="ECO:0000313" key="3">
    <source>
        <dbReference type="EMBL" id="KIK11195.1"/>
    </source>
</evidence>
<reference evidence="4" key="2">
    <citation type="submission" date="2015-01" db="EMBL/GenBank/DDBJ databases">
        <title>Evolutionary Origins and Diversification of the Mycorrhizal Mutualists.</title>
        <authorList>
            <consortium name="DOE Joint Genome Institute"/>
            <consortium name="Mycorrhizal Genomics Consortium"/>
            <person name="Kohler A."/>
            <person name="Kuo A."/>
            <person name="Nagy L.G."/>
            <person name="Floudas D."/>
            <person name="Copeland A."/>
            <person name="Barry K.W."/>
            <person name="Cichocki N."/>
            <person name="Veneault-Fourrey C."/>
            <person name="LaButti K."/>
            <person name="Lindquist E.A."/>
            <person name="Lipzen A."/>
            <person name="Lundell T."/>
            <person name="Morin E."/>
            <person name="Murat C."/>
            <person name="Riley R."/>
            <person name="Ohm R."/>
            <person name="Sun H."/>
            <person name="Tunlid A."/>
            <person name="Henrissat B."/>
            <person name="Grigoriev I.V."/>
            <person name="Hibbett D.S."/>
            <person name="Martin F."/>
        </authorList>
    </citation>
    <scope>NUCLEOTIDE SEQUENCE [LARGE SCALE GENOMIC DNA]</scope>
    <source>
        <strain evidence="4">441</strain>
    </source>
</reference>
<keyword evidence="2" id="KW-1133">Transmembrane helix</keyword>
<evidence type="ECO:0000256" key="2">
    <source>
        <dbReference type="SAM" id="Phobius"/>
    </source>
</evidence>
<accession>A0A0C9XFU3</accession>
<dbReference type="AlphaFoldDB" id="A0A0C9XFU3"/>
<keyword evidence="2" id="KW-0472">Membrane</keyword>
<dbReference type="Proteomes" id="UP000054018">
    <property type="component" value="Unassembled WGS sequence"/>
</dbReference>
<feature type="region of interest" description="Disordered" evidence="1">
    <location>
        <begin position="1"/>
        <end position="20"/>
    </location>
</feature>